<protein>
    <submittedName>
        <fullName evidence="2">DUF4397 domain-containing protein</fullName>
    </submittedName>
</protein>
<accession>A0ABW2K0U2</accession>
<sequence length="197" mass="20949">MMGMNGEAKVRVLHASPDAPAVDVYVNGQQILEGLTYKQQSEYLSVAAGQYQIDIYPEGEMGQPVLSQMVEVEPAKMYTVAAAGTLDDLQLLAAVDSDSVSSGKAKVRFWHLSPNAPAVDIAVKGGDVLFRNVPFGKATRYITLSPTTADLEVRVAGTNQVALTVEDATLNPNQGYTAVAVGLVGEEPPLEAIFLKP</sequence>
<reference evidence="3" key="1">
    <citation type="journal article" date="2019" name="Int. J. Syst. Evol. Microbiol.">
        <title>The Global Catalogue of Microorganisms (GCM) 10K type strain sequencing project: providing services to taxonomists for standard genome sequencing and annotation.</title>
        <authorList>
            <consortium name="The Broad Institute Genomics Platform"/>
            <consortium name="The Broad Institute Genome Sequencing Center for Infectious Disease"/>
            <person name="Wu L."/>
            <person name="Ma J."/>
        </authorList>
    </citation>
    <scope>NUCLEOTIDE SEQUENCE [LARGE SCALE GENOMIC DNA]</scope>
    <source>
        <strain evidence="3">CCUG 73951</strain>
    </source>
</reference>
<dbReference type="Proteomes" id="UP001596494">
    <property type="component" value="Unassembled WGS sequence"/>
</dbReference>
<evidence type="ECO:0000259" key="1">
    <source>
        <dbReference type="Pfam" id="PF14344"/>
    </source>
</evidence>
<feature type="domain" description="DUF4397" evidence="1">
    <location>
        <begin position="8"/>
        <end position="122"/>
    </location>
</feature>
<dbReference type="RefSeq" id="WP_289215531.1">
    <property type="nucleotide sequence ID" value="NZ_JAPVRC010000003.1"/>
</dbReference>
<dbReference type="Pfam" id="PF14344">
    <property type="entry name" value="DUF4397"/>
    <property type="match status" value="2"/>
</dbReference>
<organism evidence="2 3">
    <name type="scientific">Halobacillus campisalis</name>
    <dbReference type="NCBI Taxonomy" id="435909"/>
    <lineage>
        <taxon>Bacteria</taxon>
        <taxon>Bacillati</taxon>
        <taxon>Bacillota</taxon>
        <taxon>Bacilli</taxon>
        <taxon>Bacillales</taxon>
        <taxon>Bacillaceae</taxon>
        <taxon>Halobacillus</taxon>
    </lineage>
</organism>
<comment type="caution">
    <text evidence="2">The sequence shown here is derived from an EMBL/GenBank/DDBJ whole genome shotgun (WGS) entry which is preliminary data.</text>
</comment>
<evidence type="ECO:0000313" key="3">
    <source>
        <dbReference type="Proteomes" id="UP001596494"/>
    </source>
</evidence>
<gene>
    <name evidence="2" type="ORF">ACFQMN_02470</name>
</gene>
<proteinExistence type="predicted"/>
<dbReference type="InterPro" id="IPR025510">
    <property type="entry name" value="DUF4397"/>
</dbReference>
<evidence type="ECO:0000313" key="2">
    <source>
        <dbReference type="EMBL" id="MFC7319750.1"/>
    </source>
</evidence>
<name>A0ABW2K0U2_9BACI</name>
<dbReference type="EMBL" id="JBHTBY010000001">
    <property type="protein sequence ID" value="MFC7319750.1"/>
    <property type="molecule type" value="Genomic_DNA"/>
</dbReference>
<feature type="domain" description="DUF4397" evidence="1">
    <location>
        <begin position="126"/>
        <end position="184"/>
    </location>
</feature>
<keyword evidence="3" id="KW-1185">Reference proteome</keyword>